<reference evidence="1" key="2">
    <citation type="journal article" date="2015" name="Data Brief">
        <title>Shoot transcriptome of the giant reed, Arundo donax.</title>
        <authorList>
            <person name="Barrero R.A."/>
            <person name="Guerrero F.D."/>
            <person name="Moolhuijzen P."/>
            <person name="Goolsby J.A."/>
            <person name="Tidwell J."/>
            <person name="Bellgard S.E."/>
            <person name="Bellgard M.I."/>
        </authorList>
    </citation>
    <scope>NUCLEOTIDE SEQUENCE</scope>
    <source>
        <tissue evidence="1">Shoot tissue taken approximately 20 cm above the soil surface</tissue>
    </source>
</reference>
<name>A0A0A9EVA4_ARUDO</name>
<sequence>MRHHLTDPYARIIATYSGTMAVITW</sequence>
<dbReference type="AlphaFoldDB" id="A0A0A9EVA4"/>
<proteinExistence type="predicted"/>
<reference evidence="1" key="1">
    <citation type="submission" date="2014-09" db="EMBL/GenBank/DDBJ databases">
        <authorList>
            <person name="Magalhaes I.L.F."/>
            <person name="Oliveira U."/>
            <person name="Santos F.R."/>
            <person name="Vidigal T.H.D.A."/>
            <person name="Brescovit A.D."/>
            <person name="Santos A.J."/>
        </authorList>
    </citation>
    <scope>NUCLEOTIDE SEQUENCE</scope>
    <source>
        <tissue evidence="1">Shoot tissue taken approximately 20 cm above the soil surface</tissue>
    </source>
</reference>
<accession>A0A0A9EVA4</accession>
<protein>
    <submittedName>
        <fullName evidence="1">Uncharacterized protein</fullName>
    </submittedName>
</protein>
<organism evidence="1">
    <name type="scientific">Arundo donax</name>
    <name type="common">Giant reed</name>
    <name type="synonym">Donax arundinaceus</name>
    <dbReference type="NCBI Taxonomy" id="35708"/>
    <lineage>
        <taxon>Eukaryota</taxon>
        <taxon>Viridiplantae</taxon>
        <taxon>Streptophyta</taxon>
        <taxon>Embryophyta</taxon>
        <taxon>Tracheophyta</taxon>
        <taxon>Spermatophyta</taxon>
        <taxon>Magnoliopsida</taxon>
        <taxon>Liliopsida</taxon>
        <taxon>Poales</taxon>
        <taxon>Poaceae</taxon>
        <taxon>PACMAD clade</taxon>
        <taxon>Arundinoideae</taxon>
        <taxon>Arundineae</taxon>
        <taxon>Arundo</taxon>
    </lineage>
</organism>
<dbReference type="EMBL" id="GBRH01196080">
    <property type="protein sequence ID" value="JAE01816.1"/>
    <property type="molecule type" value="Transcribed_RNA"/>
</dbReference>
<evidence type="ECO:0000313" key="1">
    <source>
        <dbReference type="EMBL" id="JAE01816.1"/>
    </source>
</evidence>